<dbReference type="PANTHER" id="PTHR31238">
    <property type="entry name" value="GERMIN-LIKE PROTEIN SUBFAMILY 3 MEMBER 3"/>
    <property type="match status" value="1"/>
</dbReference>
<protein>
    <recommendedName>
        <fullName evidence="7">Cupin type-1 domain-containing protein</fullName>
    </recommendedName>
</protein>
<comment type="caution">
    <text evidence="8">The sequence shown here is derived from an EMBL/GenBank/DDBJ whole genome shotgun (WGS) entry which is preliminary data.</text>
</comment>
<comment type="subcellular location">
    <subcellularLocation>
        <location evidence="1">Secreted</location>
    </subcellularLocation>
</comment>
<evidence type="ECO:0000259" key="7">
    <source>
        <dbReference type="SMART" id="SM00835"/>
    </source>
</evidence>
<dbReference type="Pfam" id="PF00190">
    <property type="entry name" value="Cupin_1"/>
    <property type="match status" value="2"/>
</dbReference>
<feature type="region of interest" description="Disordered" evidence="6">
    <location>
        <begin position="447"/>
        <end position="467"/>
    </location>
</feature>
<dbReference type="SUPFAM" id="SSF51182">
    <property type="entry name" value="RmlC-like cupins"/>
    <property type="match status" value="2"/>
</dbReference>
<keyword evidence="5" id="KW-0464">Manganese</keyword>
<organism evidence="8 9">
    <name type="scientific">Symbiodinium natans</name>
    <dbReference type="NCBI Taxonomy" id="878477"/>
    <lineage>
        <taxon>Eukaryota</taxon>
        <taxon>Sar</taxon>
        <taxon>Alveolata</taxon>
        <taxon>Dinophyceae</taxon>
        <taxon>Suessiales</taxon>
        <taxon>Symbiodiniaceae</taxon>
        <taxon>Symbiodinium</taxon>
    </lineage>
</organism>
<comment type="similarity">
    <text evidence="2">Belongs to the germin family.</text>
</comment>
<evidence type="ECO:0000313" key="9">
    <source>
        <dbReference type="Proteomes" id="UP000604046"/>
    </source>
</evidence>
<evidence type="ECO:0000256" key="5">
    <source>
        <dbReference type="ARBA" id="ARBA00023211"/>
    </source>
</evidence>
<dbReference type="Gene3D" id="2.60.120.10">
    <property type="entry name" value="Jelly Rolls"/>
    <property type="match status" value="2"/>
</dbReference>
<evidence type="ECO:0000256" key="4">
    <source>
        <dbReference type="ARBA" id="ARBA00022723"/>
    </source>
</evidence>
<feature type="domain" description="Cupin type-1" evidence="7">
    <location>
        <begin position="490"/>
        <end position="626"/>
    </location>
</feature>
<evidence type="ECO:0000256" key="6">
    <source>
        <dbReference type="SAM" id="MobiDB-lite"/>
    </source>
</evidence>
<dbReference type="PRINTS" id="PR00325">
    <property type="entry name" value="GERMIN"/>
</dbReference>
<feature type="domain" description="Cupin type-1" evidence="7">
    <location>
        <begin position="248"/>
        <end position="414"/>
    </location>
</feature>
<keyword evidence="3" id="KW-0964">Secreted</keyword>
<dbReference type="AlphaFoldDB" id="A0A812NCB9"/>
<dbReference type="SMART" id="SM00835">
    <property type="entry name" value="Cupin_1"/>
    <property type="match status" value="2"/>
</dbReference>
<sequence length="662" mass="70371">MPAPSPVPLPAPVPAPMPPTVPRTTVVEAEPPPQRIPRAREEREDLSRLLVLAQVVDSDLEEEETSPRPDCSGWGIAWDPSEAALSGGARPLRDEEVLCMFDEFLYRGELPEFALALAQFDRIAENLKAQELDKIILPCLEVMEFANRYLRMDAMRETERRTSITNQIPMGLGACGATRACDAAERSAAGRGYAGLPYGLAQKSMRGARRAEESEEPNPTMARGLFGSSCEKPGAGTKQVARGPGGCVNAQPGLEGFKQPQTIMSFLVEPCGVVAPHLHANSVEINTVIRGAGVIGQLTTETNHLEVSDVRAGDSFFFAEAAYHWWVNLGEEALVTVGAFFNTDDPDTALVGYDDGVGVVGTLMQDMPLLNTMIGQSNGRKNTVPLQDGDSPLFPKLTPEACAAARSRQRRAARDSFQKNPSGTDMFRAEELSSGKYGLTAADTPVSCPKPPCGGGEGVAGTESSRPSFDGGYRLPEILASAVLLCGLSLTATGGGPPAAALWPGLTNVAGGKSLVKFVVSYCGIVSAHTHPNAAEWNTVISGSGQVSFYRVNTGKAPQLVTVDVKKGDTFVFPRGSVHWWVNYSPTEQLATVGGFSAAFPDTSLLSELFRETADAFPFVNEAVLGEGFVPAEATAGANLFPLLPNRKPANCGGETPCRSCV</sequence>
<gene>
    <name evidence="8" type="ORF">SNAT2548_LOCUS14895</name>
</gene>
<dbReference type="Proteomes" id="UP000604046">
    <property type="component" value="Unassembled WGS sequence"/>
</dbReference>
<dbReference type="GO" id="GO:0005576">
    <property type="term" value="C:extracellular region"/>
    <property type="evidence" value="ECO:0007669"/>
    <property type="project" value="UniProtKB-SubCell"/>
</dbReference>
<keyword evidence="4" id="KW-0479">Metal-binding</keyword>
<evidence type="ECO:0000256" key="3">
    <source>
        <dbReference type="ARBA" id="ARBA00022525"/>
    </source>
</evidence>
<dbReference type="OrthoDB" id="1921208at2759"/>
<dbReference type="EMBL" id="CAJNDS010001802">
    <property type="protein sequence ID" value="CAE7280951.1"/>
    <property type="molecule type" value="Genomic_DNA"/>
</dbReference>
<dbReference type="InterPro" id="IPR006045">
    <property type="entry name" value="Cupin_1"/>
</dbReference>
<dbReference type="InterPro" id="IPR001929">
    <property type="entry name" value="Germin"/>
</dbReference>
<dbReference type="InterPro" id="IPR011051">
    <property type="entry name" value="RmlC_Cupin_sf"/>
</dbReference>
<feature type="compositionally biased region" description="Pro residues" evidence="6">
    <location>
        <begin position="1"/>
        <end position="21"/>
    </location>
</feature>
<accession>A0A812NCB9</accession>
<evidence type="ECO:0000256" key="1">
    <source>
        <dbReference type="ARBA" id="ARBA00004613"/>
    </source>
</evidence>
<name>A0A812NCB9_9DINO</name>
<dbReference type="InterPro" id="IPR014710">
    <property type="entry name" value="RmlC-like_jellyroll"/>
</dbReference>
<dbReference type="GO" id="GO:0030145">
    <property type="term" value="F:manganese ion binding"/>
    <property type="evidence" value="ECO:0007669"/>
    <property type="project" value="InterPro"/>
</dbReference>
<feature type="region of interest" description="Disordered" evidence="6">
    <location>
        <begin position="1"/>
        <end position="41"/>
    </location>
</feature>
<evidence type="ECO:0000313" key="8">
    <source>
        <dbReference type="EMBL" id="CAE7280951.1"/>
    </source>
</evidence>
<reference evidence="8" key="1">
    <citation type="submission" date="2021-02" db="EMBL/GenBank/DDBJ databases">
        <authorList>
            <person name="Dougan E. K."/>
            <person name="Rhodes N."/>
            <person name="Thang M."/>
            <person name="Chan C."/>
        </authorList>
    </citation>
    <scope>NUCLEOTIDE SEQUENCE</scope>
</reference>
<proteinExistence type="inferred from homology"/>
<keyword evidence="9" id="KW-1185">Reference proteome</keyword>
<evidence type="ECO:0000256" key="2">
    <source>
        <dbReference type="ARBA" id="ARBA00007456"/>
    </source>
</evidence>